<evidence type="ECO:0000313" key="1">
    <source>
        <dbReference type="EMBL" id="PLW15558.1"/>
    </source>
</evidence>
<feature type="non-terminal residue" evidence="1">
    <location>
        <position position="122"/>
    </location>
</feature>
<dbReference type="Proteomes" id="UP000235388">
    <property type="component" value="Unassembled WGS sequence"/>
</dbReference>
<gene>
    <name evidence="1" type="ORF">PCANC_15827</name>
</gene>
<reference evidence="1 2" key="1">
    <citation type="submission" date="2017-11" db="EMBL/GenBank/DDBJ databases">
        <title>De novo assembly and phasing of dikaryotic genomes from two isolates of Puccinia coronata f. sp. avenae, the causal agent of oat crown rust.</title>
        <authorList>
            <person name="Miller M.E."/>
            <person name="Zhang Y."/>
            <person name="Omidvar V."/>
            <person name="Sperschneider J."/>
            <person name="Schwessinger B."/>
            <person name="Raley C."/>
            <person name="Palmer J.M."/>
            <person name="Garnica D."/>
            <person name="Upadhyaya N."/>
            <person name="Rathjen J."/>
            <person name="Taylor J.M."/>
            <person name="Park R.F."/>
            <person name="Dodds P.N."/>
            <person name="Hirsch C.D."/>
            <person name="Kianian S.F."/>
            <person name="Figueroa M."/>
        </authorList>
    </citation>
    <scope>NUCLEOTIDE SEQUENCE [LARGE SCALE GENOMIC DNA]</scope>
    <source>
        <strain evidence="1">12NC29</strain>
    </source>
</reference>
<keyword evidence="2" id="KW-1185">Reference proteome</keyword>
<comment type="caution">
    <text evidence="1">The sequence shown here is derived from an EMBL/GenBank/DDBJ whole genome shotgun (WGS) entry which is preliminary data.</text>
</comment>
<organism evidence="1 2">
    <name type="scientific">Puccinia coronata f. sp. avenae</name>
    <dbReference type="NCBI Taxonomy" id="200324"/>
    <lineage>
        <taxon>Eukaryota</taxon>
        <taxon>Fungi</taxon>
        <taxon>Dikarya</taxon>
        <taxon>Basidiomycota</taxon>
        <taxon>Pucciniomycotina</taxon>
        <taxon>Pucciniomycetes</taxon>
        <taxon>Pucciniales</taxon>
        <taxon>Pucciniaceae</taxon>
        <taxon>Puccinia</taxon>
    </lineage>
</organism>
<accession>A0A2N5SQQ2</accession>
<sequence>MVTWLQLRVPWSSTINSSPDLGGFRGEQTIKTKHQHRSHRLDQYSDTSNDIEAFKARVIQAIMEKEDESFAVYVEKQDANGNVQWFATVPNDHTFAANHKRRLESNEIFKSFVTASSRVADN</sequence>
<proteinExistence type="predicted"/>
<dbReference type="EMBL" id="PGCJ01000892">
    <property type="protein sequence ID" value="PLW15558.1"/>
    <property type="molecule type" value="Genomic_DNA"/>
</dbReference>
<dbReference type="AlphaFoldDB" id="A0A2N5SQQ2"/>
<protein>
    <submittedName>
        <fullName evidence="1">Uncharacterized protein</fullName>
    </submittedName>
</protein>
<evidence type="ECO:0000313" key="2">
    <source>
        <dbReference type="Proteomes" id="UP000235388"/>
    </source>
</evidence>
<name>A0A2N5SQQ2_9BASI</name>